<dbReference type="GO" id="GO:0042612">
    <property type="term" value="C:MHC class I protein complex"/>
    <property type="evidence" value="ECO:0007669"/>
    <property type="project" value="UniProtKB-KW"/>
</dbReference>
<keyword evidence="2" id="KW-0490">MHC I</keyword>
<dbReference type="PANTHER" id="PTHR16675:SF242">
    <property type="entry name" value="MAJOR HISTOCOMPATIBILITY COMPLEX CLASS I-RELATED GENE PROTEIN"/>
    <property type="match status" value="1"/>
</dbReference>
<keyword evidence="4 11" id="KW-0732">Signal</keyword>
<dbReference type="GO" id="GO:0006955">
    <property type="term" value="P:immune response"/>
    <property type="evidence" value="ECO:0007669"/>
    <property type="project" value="TreeGrafter"/>
</dbReference>
<evidence type="ECO:0000256" key="4">
    <source>
        <dbReference type="ARBA" id="ARBA00022729"/>
    </source>
</evidence>
<dbReference type="PROSITE" id="PS51257">
    <property type="entry name" value="PROKAR_LIPOPROTEIN"/>
    <property type="match status" value="1"/>
</dbReference>
<evidence type="ECO:0000313" key="13">
    <source>
        <dbReference type="Ensembl" id="ENSAMXP00005003755.1"/>
    </source>
</evidence>
<accession>A0A8B9GYV9</accession>
<name>A0A8B9GYV9_ASTMX</name>
<dbReference type="InterPro" id="IPR001039">
    <property type="entry name" value="MHC_I_a_a1/a2"/>
</dbReference>
<feature type="domain" description="MHC class I-like antigen recognition-like" evidence="12">
    <location>
        <begin position="47"/>
        <end position="188"/>
    </location>
</feature>
<evidence type="ECO:0000256" key="7">
    <source>
        <dbReference type="ARBA" id="ARBA00023136"/>
    </source>
</evidence>
<dbReference type="PRINTS" id="PR01638">
    <property type="entry name" value="MHCCLASSI"/>
</dbReference>
<evidence type="ECO:0000256" key="10">
    <source>
        <dbReference type="RuleBase" id="RU004439"/>
    </source>
</evidence>
<evidence type="ECO:0000256" key="2">
    <source>
        <dbReference type="ARBA" id="ARBA00022451"/>
    </source>
</evidence>
<feature type="signal peptide" evidence="11">
    <location>
        <begin position="1"/>
        <end position="23"/>
    </location>
</feature>
<dbReference type="InterPro" id="IPR011162">
    <property type="entry name" value="MHC_I/II-like_Ag-recog"/>
</dbReference>
<evidence type="ECO:0000313" key="14">
    <source>
        <dbReference type="Proteomes" id="UP000694621"/>
    </source>
</evidence>
<evidence type="ECO:0000256" key="1">
    <source>
        <dbReference type="ARBA" id="ARBA00004479"/>
    </source>
</evidence>
<dbReference type="Gene3D" id="3.30.500.10">
    <property type="entry name" value="MHC class I-like antigen recognition-like"/>
    <property type="match status" value="1"/>
</dbReference>
<organism evidence="13 14">
    <name type="scientific">Astyanax mexicanus</name>
    <name type="common">Blind cave fish</name>
    <name type="synonym">Astyanax fasciatus mexicanus</name>
    <dbReference type="NCBI Taxonomy" id="7994"/>
    <lineage>
        <taxon>Eukaryota</taxon>
        <taxon>Metazoa</taxon>
        <taxon>Chordata</taxon>
        <taxon>Craniata</taxon>
        <taxon>Vertebrata</taxon>
        <taxon>Euteleostomi</taxon>
        <taxon>Actinopterygii</taxon>
        <taxon>Neopterygii</taxon>
        <taxon>Teleostei</taxon>
        <taxon>Ostariophysi</taxon>
        <taxon>Characiformes</taxon>
        <taxon>Characoidei</taxon>
        <taxon>Acestrorhamphidae</taxon>
        <taxon>Acestrorhamphinae</taxon>
        <taxon>Astyanax</taxon>
    </lineage>
</organism>
<keyword evidence="6" id="KW-1133">Transmembrane helix</keyword>
<dbReference type="Pfam" id="PF00129">
    <property type="entry name" value="MHC_I"/>
    <property type="match status" value="1"/>
</dbReference>
<dbReference type="InterPro" id="IPR050208">
    <property type="entry name" value="MHC_class-I_related"/>
</dbReference>
<dbReference type="AlphaFoldDB" id="A0A8B9GYV9"/>
<sequence length="200" mass="23024">MEEKMALMKLLLFLTVTIHLSSAACNRPSHLQFRYTENTDGETAEALLDGEQFVYYEKSNETVIPTTEWMKKIENNDLVHWGRLTNKLKDGLQSARELVGTAVSSSNRNEGDHRVELMYGCKLDKGIESGYWKFGKYFLSLNLKAGAWTAENNESEPIKQKMEKEGNVQKAFLLNQCILWLQKYMDCKSNNKTDVKDPRE</sequence>
<dbReference type="InterPro" id="IPR011161">
    <property type="entry name" value="MHC_I-like_Ag-recog"/>
</dbReference>
<evidence type="ECO:0000256" key="11">
    <source>
        <dbReference type="SAM" id="SignalP"/>
    </source>
</evidence>
<evidence type="ECO:0000256" key="9">
    <source>
        <dbReference type="ARBA" id="ARBA00023180"/>
    </source>
</evidence>
<dbReference type="GO" id="GO:0005615">
    <property type="term" value="C:extracellular space"/>
    <property type="evidence" value="ECO:0007669"/>
    <property type="project" value="TreeGrafter"/>
</dbReference>
<evidence type="ECO:0000256" key="3">
    <source>
        <dbReference type="ARBA" id="ARBA00022692"/>
    </source>
</evidence>
<evidence type="ECO:0000256" key="6">
    <source>
        <dbReference type="ARBA" id="ARBA00022989"/>
    </source>
</evidence>
<keyword evidence="8" id="KW-1015">Disulfide bond</keyword>
<dbReference type="Ensembl" id="ENSAMXT00005004291.1">
    <property type="protein sequence ID" value="ENSAMXP00005003755.1"/>
    <property type="gene ID" value="ENSAMXG00005002361.1"/>
</dbReference>
<dbReference type="InterPro" id="IPR037055">
    <property type="entry name" value="MHC_I-like_Ag-recog_sf"/>
</dbReference>
<dbReference type="GO" id="GO:0002474">
    <property type="term" value="P:antigen processing and presentation of peptide antigen via MHC class I"/>
    <property type="evidence" value="ECO:0007669"/>
    <property type="project" value="UniProtKB-KW"/>
</dbReference>
<comment type="subcellular location">
    <subcellularLocation>
        <location evidence="1">Membrane</location>
        <topology evidence="1">Single-pass type I membrane protein</topology>
    </subcellularLocation>
</comment>
<evidence type="ECO:0000256" key="5">
    <source>
        <dbReference type="ARBA" id="ARBA00022859"/>
    </source>
</evidence>
<feature type="chain" id="PRO_5034234291" description="MHC class I-like antigen recognition-like domain-containing protein" evidence="11">
    <location>
        <begin position="24"/>
        <end position="200"/>
    </location>
</feature>
<evidence type="ECO:0000256" key="8">
    <source>
        <dbReference type="ARBA" id="ARBA00023157"/>
    </source>
</evidence>
<keyword evidence="5" id="KW-0391">Immunity</keyword>
<dbReference type="PANTHER" id="PTHR16675">
    <property type="entry name" value="MHC CLASS I-RELATED"/>
    <property type="match status" value="1"/>
</dbReference>
<keyword evidence="3" id="KW-0812">Transmembrane</keyword>
<keyword evidence="9" id="KW-0325">Glycoprotein</keyword>
<comment type="similarity">
    <text evidence="10">Belongs to the MHC class I family.</text>
</comment>
<evidence type="ECO:0000259" key="12">
    <source>
        <dbReference type="Pfam" id="PF00129"/>
    </source>
</evidence>
<proteinExistence type="inferred from homology"/>
<reference evidence="13" key="1">
    <citation type="submission" date="2025-08" db="UniProtKB">
        <authorList>
            <consortium name="Ensembl"/>
        </authorList>
    </citation>
    <scope>IDENTIFICATION</scope>
</reference>
<protein>
    <recommendedName>
        <fullName evidence="12">MHC class I-like antigen recognition-like domain-containing protein</fullName>
    </recommendedName>
</protein>
<dbReference type="Proteomes" id="UP000694621">
    <property type="component" value="Unplaced"/>
</dbReference>
<keyword evidence="7" id="KW-0472">Membrane</keyword>
<dbReference type="GO" id="GO:0009897">
    <property type="term" value="C:external side of plasma membrane"/>
    <property type="evidence" value="ECO:0007669"/>
    <property type="project" value="TreeGrafter"/>
</dbReference>
<dbReference type="SUPFAM" id="SSF54452">
    <property type="entry name" value="MHC antigen-recognition domain"/>
    <property type="match status" value="1"/>
</dbReference>